<keyword evidence="4" id="KW-1185">Reference proteome</keyword>
<evidence type="ECO:0000259" key="2">
    <source>
        <dbReference type="Pfam" id="PF03061"/>
    </source>
</evidence>
<dbReference type="CDD" id="cd03443">
    <property type="entry name" value="PaaI_thioesterase"/>
    <property type="match status" value="1"/>
</dbReference>
<dbReference type="GO" id="GO:0016289">
    <property type="term" value="F:acyl-CoA hydrolase activity"/>
    <property type="evidence" value="ECO:0007669"/>
    <property type="project" value="UniProtKB-ARBA"/>
</dbReference>
<proteinExistence type="predicted"/>
<dbReference type="Proteomes" id="UP000199155">
    <property type="component" value="Unassembled WGS sequence"/>
</dbReference>
<dbReference type="Pfam" id="PF03061">
    <property type="entry name" value="4HBT"/>
    <property type="match status" value="1"/>
</dbReference>
<dbReference type="EMBL" id="FNFF01000003">
    <property type="protein sequence ID" value="SDJ90772.1"/>
    <property type="molecule type" value="Genomic_DNA"/>
</dbReference>
<dbReference type="STRING" id="417292.SAMN05421806_103249"/>
<sequence length="80" mass="8584">MTLADTVGAVCAFLQLPPGATTSTVESKTNFFRPLTSGTARAVARPLHVGRSYVVVQTDVYDDEDRALGQTTQTQAIRRG</sequence>
<dbReference type="InterPro" id="IPR003736">
    <property type="entry name" value="PAAI_dom"/>
</dbReference>
<dbReference type="AlphaFoldDB" id="A0A1G8XJH8"/>
<name>A0A1G8XJH8_9ACTN</name>
<accession>A0A1G8XJH8</accession>
<reference evidence="3 4" key="1">
    <citation type="submission" date="2016-10" db="EMBL/GenBank/DDBJ databases">
        <authorList>
            <person name="de Groot N.N."/>
        </authorList>
    </citation>
    <scope>NUCLEOTIDE SEQUENCE [LARGE SCALE GENOMIC DNA]</scope>
    <source>
        <strain evidence="3 4">CGMCC 4.5727</strain>
    </source>
</reference>
<feature type="domain" description="Thioesterase" evidence="2">
    <location>
        <begin position="1"/>
        <end position="66"/>
    </location>
</feature>
<dbReference type="InterPro" id="IPR006683">
    <property type="entry name" value="Thioestr_dom"/>
</dbReference>
<dbReference type="SUPFAM" id="SSF54637">
    <property type="entry name" value="Thioesterase/thiol ester dehydrase-isomerase"/>
    <property type="match status" value="1"/>
</dbReference>
<dbReference type="NCBIfam" id="TIGR00369">
    <property type="entry name" value="unchar_dom_1"/>
    <property type="match status" value="1"/>
</dbReference>
<evidence type="ECO:0000313" key="3">
    <source>
        <dbReference type="EMBL" id="SDJ90772.1"/>
    </source>
</evidence>
<evidence type="ECO:0000256" key="1">
    <source>
        <dbReference type="ARBA" id="ARBA00022801"/>
    </source>
</evidence>
<dbReference type="InterPro" id="IPR029069">
    <property type="entry name" value="HotDog_dom_sf"/>
</dbReference>
<evidence type="ECO:0000313" key="4">
    <source>
        <dbReference type="Proteomes" id="UP000199155"/>
    </source>
</evidence>
<gene>
    <name evidence="3" type="ORF">SAMN05421806_103249</name>
</gene>
<dbReference type="Gene3D" id="3.10.129.10">
    <property type="entry name" value="Hotdog Thioesterase"/>
    <property type="match status" value="1"/>
</dbReference>
<keyword evidence="1" id="KW-0378">Hydrolase</keyword>
<organism evidence="3 4">
    <name type="scientific">Streptomyces indicus</name>
    <dbReference type="NCBI Taxonomy" id="417292"/>
    <lineage>
        <taxon>Bacteria</taxon>
        <taxon>Bacillati</taxon>
        <taxon>Actinomycetota</taxon>
        <taxon>Actinomycetes</taxon>
        <taxon>Kitasatosporales</taxon>
        <taxon>Streptomycetaceae</taxon>
        <taxon>Streptomyces</taxon>
    </lineage>
</organism>
<protein>
    <submittedName>
        <fullName evidence="3">Uncharacterized domain 1-containing protein</fullName>
    </submittedName>
</protein>